<evidence type="ECO:0000313" key="2">
    <source>
        <dbReference type="Proteomes" id="UP000828390"/>
    </source>
</evidence>
<protein>
    <submittedName>
        <fullName evidence="1">Uncharacterized protein</fullName>
    </submittedName>
</protein>
<gene>
    <name evidence="1" type="ORF">DPMN_157010</name>
</gene>
<evidence type="ECO:0000313" key="1">
    <source>
        <dbReference type="EMBL" id="KAH3803306.1"/>
    </source>
</evidence>
<accession>A0A9D4FUK0</accession>
<dbReference type="Proteomes" id="UP000828390">
    <property type="component" value="Unassembled WGS sequence"/>
</dbReference>
<proteinExistence type="predicted"/>
<comment type="caution">
    <text evidence="1">The sequence shown here is derived from an EMBL/GenBank/DDBJ whole genome shotgun (WGS) entry which is preliminary data.</text>
</comment>
<reference evidence="1" key="1">
    <citation type="journal article" date="2019" name="bioRxiv">
        <title>The Genome of the Zebra Mussel, Dreissena polymorpha: A Resource for Invasive Species Research.</title>
        <authorList>
            <person name="McCartney M.A."/>
            <person name="Auch B."/>
            <person name="Kono T."/>
            <person name="Mallez S."/>
            <person name="Zhang Y."/>
            <person name="Obille A."/>
            <person name="Becker A."/>
            <person name="Abrahante J.E."/>
            <person name="Garbe J."/>
            <person name="Badalamenti J.P."/>
            <person name="Herman A."/>
            <person name="Mangelson H."/>
            <person name="Liachko I."/>
            <person name="Sullivan S."/>
            <person name="Sone E.D."/>
            <person name="Koren S."/>
            <person name="Silverstein K.A.T."/>
            <person name="Beckman K.B."/>
            <person name="Gohl D.M."/>
        </authorList>
    </citation>
    <scope>NUCLEOTIDE SEQUENCE</scope>
    <source>
        <strain evidence="1">Duluth1</strain>
        <tissue evidence="1">Whole animal</tissue>
    </source>
</reference>
<dbReference type="EMBL" id="JAIWYP010000007">
    <property type="protein sequence ID" value="KAH3803306.1"/>
    <property type="molecule type" value="Genomic_DNA"/>
</dbReference>
<sequence length="358" mass="40203">MVRLQNTTIPVSATKGSACTNVTKLHQINERWFNNSFSGEYPVNDFSLSTDWYSTPYNGLTYRLADNSIQWDFGMCGTFYPIYLKDKHPNISHLNETPVSATVCVLDVNTPCEEKYEVKMRLCPGNDLQYFLGATLAYSAFCLDGTDLPYNASAIQPPNVSITKVSIAVWLEHKENDISSITWYTADTKFRCVFGIQNDLYYAVDWFVDGNLLRSVKSTNDTSSFILTEGTLVGAKLKCSVRVSRLPESLQTNAVYSPVFFAGAKIDQEVVFLPKKGQTEVRVKTTIPIGCNYNSRLGERECMLTLQITNENTNEKNCAKLVNLQYVAGDYQDYQSFSTTASCTKHIRVCEGICITDK</sequence>
<organism evidence="1 2">
    <name type="scientific">Dreissena polymorpha</name>
    <name type="common">Zebra mussel</name>
    <name type="synonym">Mytilus polymorpha</name>
    <dbReference type="NCBI Taxonomy" id="45954"/>
    <lineage>
        <taxon>Eukaryota</taxon>
        <taxon>Metazoa</taxon>
        <taxon>Spiralia</taxon>
        <taxon>Lophotrochozoa</taxon>
        <taxon>Mollusca</taxon>
        <taxon>Bivalvia</taxon>
        <taxon>Autobranchia</taxon>
        <taxon>Heteroconchia</taxon>
        <taxon>Euheterodonta</taxon>
        <taxon>Imparidentia</taxon>
        <taxon>Neoheterodontei</taxon>
        <taxon>Myida</taxon>
        <taxon>Dreissenoidea</taxon>
        <taxon>Dreissenidae</taxon>
        <taxon>Dreissena</taxon>
    </lineage>
</organism>
<name>A0A9D4FUK0_DREPO</name>
<keyword evidence="2" id="KW-1185">Reference proteome</keyword>
<reference evidence="1" key="2">
    <citation type="submission" date="2020-11" db="EMBL/GenBank/DDBJ databases">
        <authorList>
            <person name="McCartney M.A."/>
            <person name="Auch B."/>
            <person name="Kono T."/>
            <person name="Mallez S."/>
            <person name="Becker A."/>
            <person name="Gohl D.M."/>
            <person name="Silverstein K.A.T."/>
            <person name="Koren S."/>
            <person name="Bechman K.B."/>
            <person name="Herman A."/>
            <person name="Abrahante J.E."/>
            <person name="Garbe J."/>
        </authorList>
    </citation>
    <scope>NUCLEOTIDE SEQUENCE</scope>
    <source>
        <strain evidence="1">Duluth1</strain>
        <tissue evidence="1">Whole animal</tissue>
    </source>
</reference>
<dbReference type="AlphaFoldDB" id="A0A9D4FUK0"/>